<keyword evidence="2" id="KW-1185">Reference proteome</keyword>
<evidence type="ECO:0000313" key="2">
    <source>
        <dbReference type="Proteomes" id="UP000297703"/>
    </source>
</evidence>
<gene>
    <name evidence="1" type="ORF">DR999_PMT08175</name>
</gene>
<proteinExistence type="predicted"/>
<protein>
    <submittedName>
        <fullName evidence="1">Lipid phosphate phosphatase-related protein type 1-like</fullName>
    </submittedName>
</protein>
<dbReference type="AlphaFoldDB" id="A0A4D9EFP3"/>
<accession>A0A4D9EFP3</accession>
<organism evidence="1 2">
    <name type="scientific">Platysternon megacephalum</name>
    <name type="common">big-headed turtle</name>
    <dbReference type="NCBI Taxonomy" id="55544"/>
    <lineage>
        <taxon>Eukaryota</taxon>
        <taxon>Metazoa</taxon>
        <taxon>Chordata</taxon>
        <taxon>Craniata</taxon>
        <taxon>Vertebrata</taxon>
        <taxon>Euteleostomi</taxon>
        <taxon>Archelosauria</taxon>
        <taxon>Testudinata</taxon>
        <taxon>Testudines</taxon>
        <taxon>Cryptodira</taxon>
        <taxon>Durocryptodira</taxon>
        <taxon>Testudinoidea</taxon>
        <taxon>Platysternidae</taxon>
        <taxon>Platysternon</taxon>
    </lineage>
</organism>
<reference evidence="1 2" key="2">
    <citation type="submission" date="2019-04" db="EMBL/GenBank/DDBJ databases">
        <title>The genome sequence of big-headed turtle.</title>
        <authorList>
            <person name="Gong S."/>
        </authorList>
    </citation>
    <scope>NUCLEOTIDE SEQUENCE [LARGE SCALE GENOMIC DNA]</scope>
    <source>
        <strain evidence="1">DO16091913</strain>
        <tissue evidence="1">Muscle</tissue>
    </source>
</reference>
<name>A0A4D9EFP3_9SAUR</name>
<reference evidence="1 2" key="1">
    <citation type="submission" date="2019-04" db="EMBL/GenBank/DDBJ databases">
        <title>Draft genome of the big-headed turtle Platysternon megacephalum.</title>
        <authorList>
            <person name="Gong S."/>
        </authorList>
    </citation>
    <scope>NUCLEOTIDE SEQUENCE [LARGE SCALE GENOMIC DNA]</scope>
    <source>
        <strain evidence="1">DO16091913</strain>
        <tissue evidence="1">Muscle</tissue>
    </source>
</reference>
<dbReference type="EMBL" id="QXTE01000062">
    <property type="protein sequence ID" value="TFK08886.1"/>
    <property type="molecule type" value="Genomic_DNA"/>
</dbReference>
<dbReference type="Proteomes" id="UP000297703">
    <property type="component" value="Unassembled WGS sequence"/>
</dbReference>
<evidence type="ECO:0000313" key="1">
    <source>
        <dbReference type="EMBL" id="TFK08886.1"/>
    </source>
</evidence>
<comment type="caution">
    <text evidence="1">The sequence shown here is derived from an EMBL/GenBank/DDBJ whole genome shotgun (WGS) entry which is preliminary data.</text>
</comment>
<sequence>MEKLWSCKEFRYVQRLSAPQRSLRFKPALEVTAQITQMAVCTNEEASWRLTENAPFNVEVNETVMHVIVQSLGSGTQSGR</sequence>